<feature type="region of interest" description="Disordered" evidence="17">
    <location>
        <begin position="1"/>
        <end position="23"/>
    </location>
</feature>
<dbReference type="GO" id="GO:0034614">
    <property type="term" value="P:cellular response to reactive oxygen species"/>
    <property type="evidence" value="ECO:0007669"/>
    <property type="project" value="Ensembl"/>
</dbReference>
<keyword evidence="8" id="KW-0007">Acetylation</keyword>
<evidence type="ECO:0000256" key="8">
    <source>
        <dbReference type="ARBA" id="ARBA00022990"/>
    </source>
</evidence>
<feature type="coiled-coil region" evidence="16">
    <location>
        <begin position="170"/>
        <end position="197"/>
    </location>
</feature>
<sequence>MASSEQAEQPSQPSSAPGSENVVPREPLIATAVKFLQNSRVRQSPLATRRAFLKKKGLTDEEIDLAFQQSGTAADEPMSLGPATQVVPVQPPHLISQPYSPAGSRWRDYSALAIIMAGITFGFHQLYKKYLLPLIMGGREDRKQLERMEASLSELSGSVAQTVTQLQMTLASVQELLIQQQQKVQELAHELATAKATTSTNWILESQNINELKSEINSLKGLLLNRRQFPPSPSAPKIPSWQIPVKSPSPSSPAAVNHHSSSDISPVSNESTSSSPVKEGHSPEGSTATYHLLGPQEEGEGVVDVKGQVRMEVQGEEEKREDEEYEEDEDVSSVGEEDCLGCRGRTAGWGRADQRAGGEAAAAGGCQQRERAGLGGLGGGARSGAGPSGWGGALRRAGPGRLRAEPGHPPRPGQTGL</sequence>
<evidence type="ECO:0000256" key="2">
    <source>
        <dbReference type="ARBA" id="ARBA00005443"/>
    </source>
</evidence>
<dbReference type="GO" id="GO:0003714">
    <property type="term" value="F:transcription corepressor activity"/>
    <property type="evidence" value="ECO:0007669"/>
    <property type="project" value="Ensembl"/>
</dbReference>
<evidence type="ECO:0000256" key="12">
    <source>
        <dbReference type="ARBA" id="ARBA00029502"/>
    </source>
</evidence>
<dbReference type="FunFam" id="1.10.10.10:FF:000296">
    <property type="entry name" value="Peroxisomal membrane protein PEX14"/>
    <property type="match status" value="1"/>
</dbReference>
<evidence type="ECO:0000256" key="6">
    <source>
        <dbReference type="ARBA" id="ARBA00022927"/>
    </source>
</evidence>
<dbReference type="GO" id="GO:0008320">
    <property type="term" value="F:protein transmembrane transporter activity"/>
    <property type="evidence" value="ECO:0007669"/>
    <property type="project" value="Ensembl"/>
</dbReference>
<dbReference type="GO" id="GO:0042802">
    <property type="term" value="F:identical protein binding"/>
    <property type="evidence" value="ECO:0007669"/>
    <property type="project" value="Ensembl"/>
</dbReference>
<feature type="compositionally biased region" description="Low complexity" evidence="17">
    <location>
        <begin position="265"/>
        <end position="277"/>
    </location>
</feature>
<dbReference type="InterPro" id="IPR006785">
    <property type="entry name" value="Pex14_N"/>
</dbReference>
<dbReference type="InterPro" id="IPR025655">
    <property type="entry name" value="PEX14"/>
</dbReference>
<keyword evidence="6 15" id="KW-0653">Protein transport</keyword>
<dbReference type="GO" id="GO:0034453">
    <property type="term" value="P:microtubule anchoring"/>
    <property type="evidence" value="ECO:0007669"/>
    <property type="project" value="Ensembl"/>
</dbReference>
<dbReference type="GO" id="GO:1990429">
    <property type="term" value="C:peroxisomal importomer complex"/>
    <property type="evidence" value="ECO:0007669"/>
    <property type="project" value="TreeGrafter"/>
</dbReference>
<evidence type="ECO:0000256" key="4">
    <source>
        <dbReference type="ARBA" id="ARBA00022553"/>
    </source>
</evidence>
<dbReference type="Proteomes" id="UP000694520">
    <property type="component" value="Chromosome 14"/>
</dbReference>
<evidence type="ECO:0000256" key="15">
    <source>
        <dbReference type="RuleBase" id="RU367032"/>
    </source>
</evidence>
<feature type="compositionally biased region" description="Gly residues" evidence="17">
    <location>
        <begin position="373"/>
        <end position="392"/>
    </location>
</feature>
<feature type="domain" description="Peroxisome membrane anchor protein Pex14p N-terminal" evidence="18">
    <location>
        <begin position="25"/>
        <end position="68"/>
    </location>
</feature>
<comment type="similarity">
    <text evidence="2 15">Belongs to the peroxin-14 family.</text>
</comment>
<gene>
    <name evidence="19" type="primary">PEX14</name>
</gene>
<keyword evidence="3 15" id="KW-0813">Transport</keyword>
<protein>
    <recommendedName>
        <fullName evidence="12 15">Peroxisomal membrane protein PEX14</fullName>
    </recommendedName>
    <alternativeName>
        <fullName evidence="15">Peroxin-14</fullName>
    </alternativeName>
</protein>
<evidence type="ECO:0000256" key="10">
    <source>
        <dbReference type="ARBA" id="ARBA00023136"/>
    </source>
</evidence>
<dbReference type="GO" id="GO:0001650">
    <property type="term" value="C:fibrillar center"/>
    <property type="evidence" value="ECO:0007669"/>
    <property type="project" value="Ensembl"/>
</dbReference>
<reference evidence="19" key="1">
    <citation type="submission" date="2019-05" db="EMBL/GenBank/DDBJ databases">
        <authorList>
            <person name="Zhang S."/>
            <person name="Liu J."/>
        </authorList>
    </citation>
    <scope>NUCLEOTIDE SEQUENCE [LARGE SCALE GENOMIC DNA]</scope>
</reference>
<evidence type="ECO:0000256" key="11">
    <source>
        <dbReference type="ARBA" id="ARBA00023140"/>
    </source>
</evidence>
<evidence type="ECO:0000256" key="9">
    <source>
        <dbReference type="ARBA" id="ARBA00023010"/>
    </source>
</evidence>
<dbReference type="GO" id="GO:0008017">
    <property type="term" value="F:microtubule binding"/>
    <property type="evidence" value="ECO:0007669"/>
    <property type="project" value="Ensembl"/>
</dbReference>
<evidence type="ECO:0000256" key="13">
    <source>
        <dbReference type="ARBA" id="ARBA00055057"/>
    </source>
</evidence>
<feature type="compositionally biased region" description="Acidic residues" evidence="17">
    <location>
        <begin position="319"/>
        <end position="339"/>
    </location>
</feature>
<keyword evidence="20" id="KW-1185">Reference proteome</keyword>
<evidence type="ECO:0000256" key="16">
    <source>
        <dbReference type="SAM" id="Coils"/>
    </source>
</evidence>
<feature type="region of interest" description="Disordered" evidence="17">
    <location>
        <begin position="371"/>
        <end position="417"/>
    </location>
</feature>
<comment type="function">
    <text evidence="13">Component of the PEX13-PEX14 docking complex, a translocon channel that specifically mediates the import of peroxisomal cargo proteins bound to PEX5 receptor. The PEX13-PEX14 docking complex forms a large import pore which can be opened to a diameter of about 9 nm. Mechanistically, PEX5 receptor along with cargo proteins associates with the PEX14 subunit of the PEX13-PEX14 docking complex in the cytosol, leading to the insertion of the receptor into the organelle membrane with the concomitant translocation of the cargo into the peroxisome matrix. Plays a key role for peroxisome movement through a direct interaction with tubulin.</text>
</comment>
<evidence type="ECO:0000256" key="1">
    <source>
        <dbReference type="ARBA" id="ARBA00004549"/>
    </source>
</evidence>
<keyword evidence="11 15" id="KW-0576">Peroxisome</keyword>
<evidence type="ECO:0000256" key="17">
    <source>
        <dbReference type="SAM" id="MobiDB-lite"/>
    </source>
</evidence>
<organism evidence="19 20">
    <name type="scientific">Bos mutus grunniens</name>
    <name type="common">Wild yak</name>
    <name type="synonym">Bos grunniens</name>
    <dbReference type="NCBI Taxonomy" id="30521"/>
    <lineage>
        <taxon>Eukaryota</taxon>
        <taxon>Metazoa</taxon>
        <taxon>Chordata</taxon>
        <taxon>Craniata</taxon>
        <taxon>Vertebrata</taxon>
        <taxon>Euteleostomi</taxon>
        <taxon>Mammalia</taxon>
        <taxon>Eutheria</taxon>
        <taxon>Laurasiatheria</taxon>
        <taxon>Artiodactyla</taxon>
        <taxon>Ruminantia</taxon>
        <taxon>Pecora</taxon>
        <taxon>Bovidae</taxon>
        <taxon>Bovinae</taxon>
        <taxon>Bos</taxon>
    </lineage>
</organism>
<evidence type="ECO:0000256" key="5">
    <source>
        <dbReference type="ARBA" id="ARBA00022692"/>
    </source>
</evidence>
<feature type="compositionally biased region" description="Low complexity" evidence="17">
    <location>
        <begin position="244"/>
        <end position="259"/>
    </location>
</feature>
<keyword evidence="7" id="KW-1133">Transmembrane helix</keyword>
<dbReference type="GO" id="GO:0005778">
    <property type="term" value="C:peroxisomal membrane"/>
    <property type="evidence" value="ECO:0007669"/>
    <property type="project" value="UniProtKB-SubCell"/>
</dbReference>
<feature type="compositionally biased region" description="Low complexity" evidence="17">
    <location>
        <begin position="1"/>
        <end position="20"/>
    </location>
</feature>
<keyword evidence="5" id="KW-0812">Transmembrane</keyword>
<keyword evidence="10 15" id="KW-0472">Membrane</keyword>
<dbReference type="GO" id="GO:0016561">
    <property type="term" value="P:protein import into peroxisome matrix, translocation"/>
    <property type="evidence" value="ECO:0007669"/>
    <property type="project" value="Ensembl"/>
</dbReference>
<evidence type="ECO:0000256" key="3">
    <source>
        <dbReference type="ARBA" id="ARBA00022448"/>
    </source>
</evidence>
<dbReference type="Ensembl" id="ENSBGRT00000022959.1">
    <property type="protein sequence ID" value="ENSBGRP00000019832.1"/>
    <property type="gene ID" value="ENSBGRG00000012564.1"/>
</dbReference>
<dbReference type="GO" id="GO:0048487">
    <property type="term" value="F:beta-tubulin binding"/>
    <property type="evidence" value="ECO:0007669"/>
    <property type="project" value="Ensembl"/>
</dbReference>
<evidence type="ECO:0000313" key="20">
    <source>
        <dbReference type="Proteomes" id="UP000694520"/>
    </source>
</evidence>
<dbReference type="PANTHER" id="PTHR23058:SF0">
    <property type="entry name" value="PEROXISOMAL MEMBRANE PROTEIN PEX14"/>
    <property type="match status" value="1"/>
</dbReference>
<feature type="region of interest" description="Disordered" evidence="17">
    <location>
        <begin position="230"/>
        <end position="340"/>
    </location>
</feature>
<name>A0A8C0ABG1_BOSMU</name>
<dbReference type="GO" id="GO:0036250">
    <property type="term" value="P:peroxisome transport along microtubule"/>
    <property type="evidence" value="ECO:0007669"/>
    <property type="project" value="Ensembl"/>
</dbReference>
<keyword evidence="4" id="KW-0597">Phosphoprotein</keyword>
<evidence type="ECO:0000313" key="19">
    <source>
        <dbReference type="Ensembl" id="ENSBGRP00000019832.1"/>
    </source>
</evidence>
<keyword evidence="9" id="KW-0811">Translocation</keyword>
<reference evidence="19" key="2">
    <citation type="submission" date="2025-05" db="UniProtKB">
        <authorList>
            <consortium name="Ensembl"/>
        </authorList>
    </citation>
    <scope>IDENTIFICATION</scope>
</reference>
<dbReference type="InterPro" id="IPR036388">
    <property type="entry name" value="WH-like_DNA-bd_sf"/>
</dbReference>
<comment type="subcellular location">
    <subcellularLocation>
        <location evidence="1">Peroxisome membrane</location>
        <topology evidence="1">Single-pass membrane protein</topology>
    </subcellularLocation>
</comment>
<accession>A0A8C0ABG1</accession>
<dbReference type="PANTHER" id="PTHR23058">
    <property type="entry name" value="PEROXISOMAL MEMBRANE PROTEIN PEX14"/>
    <property type="match status" value="1"/>
</dbReference>
<dbReference type="GO" id="GO:0005102">
    <property type="term" value="F:signaling receptor binding"/>
    <property type="evidence" value="ECO:0007669"/>
    <property type="project" value="Ensembl"/>
</dbReference>
<dbReference type="AlphaFoldDB" id="A0A8C0ABG1"/>
<dbReference type="GO" id="GO:0016560">
    <property type="term" value="P:protein import into peroxisome matrix, docking"/>
    <property type="evidence" value="ECO:0007669"/>
    <property type="project" value="UniProtKB-UniRule"/>
</dbReference>
<keyword evidence="16" id="KW-0175">Coiled coil</keyword>
<dbReference type="Ensembl" id="ENSBGRT00000023060.1">
    <property type="protein sequence ID" value="ENSBGRP00000019921.1"/>
    <property type="gene ID" value="ENSBGRG00000012564.1"/>
</dbReference>
<dbReference type="GO" id="GO:0044721">
    <property type="term" value="P:protein import into peroxisome matrix, substrate release"/>
    <property type="evidence" value="ECO:0007669"/>
    <property type="project" value="Ensembl"/>
</dbReference>
<evidence type="ECO:0000256" key="7">
    <source>
        <dbReference type="ARBA" id="ARBA00022989"/>
    </source>
</evidence>
<dbReference type="GO" id="GO:0065003">
    <property type="term" value="P:protein-containing complex assembly"/>
    <property type="evidence" value="ECO:0007669"/>
    <property type="project" value="Ensembl"/>
</dbReference>
<comment type="subunit">
    <text evidence="14">Interacts with PEX13; forming the PEX13-PEX14 docking complex. Interacts with PEX5 (via WxxxF/Y motifs). Interacts with PEX19. Interacts with tubulin.</text>
</comment>
<evidence type="ECO:0000259" key="18">
    <source>
        <dbReference type="Pfam" id="PF04695"/>
    </source>
</evidence>
<dbReference type="Pfam" id="PF04695">
    <property type="entry name" value="Pex14_N"/>
    <property type="match status" value="1"/>
</dbReference>
<dbReference type="GeneTree" id="ENSGT00390000015047"/>
<dbReference type="Gene3D" id="1.10.10.10">
    <property type="entry name" value="Winged helix-like DNA-binding domain superfamily/Winged helix DNA-binding domain"/>
    <property type="match status" value="1"/>
</dbReference>
<proteinExistence type="inferred from homology"/>
<dbReference type="GO" id="GO:0016562">
    <property type="term" value="P:protein import into peroxisome matrix, receptor recycling"/>
    <property type="evidence" value="ECO:0007669"/>
    <property type="project" value="Ensembl"/>
</dbReference>
<dbReference type="GO" id="GO:0043335">
    <property type="term" value="P:protein unfolding"/>
    <property type="evidence" value="ECO:0007669"/>
    <property type="project" value="Ensembl"/>
</dbReference>
<evidence type="ECO:0000256" key="14">
    <source>
        <dbReference type="ARBA" id="ARBA00065694"/>
    </source>
</evidence>